<dbReference type="GO" id="GO:0006081">
    <property type="term" value="P:aldehyde metabolic process"/>
    <property type="evidence" value="ECO:0007669"/>
    <property type="project" value="InterPro"/>
</dbReference>
<evidence type="ECO:0000256" key="2">
    <source>
        <dbReference type="ARBA" id="ARBA00023002"/>
    </source>
</evidence>
<evidence type="ECO:0000259" key="3">
    <source>
        <dbReference type="Pfam" id="PF00171"/>
    </source>
</evidence>
<dbReference type="InterPro" id="IPR016161">
    <property type="entry name" value="Ald_DH/histidinol_DH"/>
</dbReference>
<dbReference type="Ensembl" id="ENSMCST00000006501.1">
    <property type="protein sequence ID" value="ENSMCSP00000006355.1"/>
    <property type="gene ID" value="ENSMCSG00000004569.1"/>
</dbReference>
<evidence type="ECO:0000256" key="1">
    <source>
        <dbReference type="ARBA" id="ARBA00009986"/>
    </source>
</evidence>
<dbReference type="AlphaFoldDB" id="A0A8C5X2T3"/>
<evidence type="ECO:0000313" key="4">
    <source>
        <dbReference type="Ensembl" id="ENSMCSP00000006355.1"/>
    </source>
</evidence>
<feature type="domain" description="Aldehyde dehydrogenase" evidence="3">
    <location>
        <begin position="20"/>
        <end position="202"/>
    </location>
</feature>
<organism evidence="4 5">
    <name type="scientific">Malurus cyaneus samueli</name>
    <dbReference type="NCBI Taxonomy" id="2593467"/>
    <lineage>
        <taxon>Eukaryota</taxon>
        <taxon>Metazoa</taxon>
        <taxon>Chordata</taxon>
        <taxon>Craniata</taxon>
        <taxon>Vertebrata</taxon>
        <taxon>Euteleostomi</taxon>
        <taxon>Archelosauria</taxon>
        <taxon>Archosauria</taxon>
        <taxon>Dinosauria</taxon>
        <taxon>Saurischia</taxon>
        <taxon>Theropoda</taxon>
        <taxon>Coelurosauria</taxon>
        <taxon>Aves</taxon>
        <taxon>Neognathae</taxon>
        <taxon>Neoaves</taxon>
        <taxon>Telluraves</taxon>
        <taxon>Australaves</taxon>
        <taxon>Passeriformes</taxon>
        <taxon>Meliphagoidea</taxon>
        <taxon>Maluridae</taxon>
        <taxon>Malurus</taxon>
    </lineage>
</organism>
<accession>A0A8C5X2T3</accession>
<dbReference type="GO" id="GO:0004028">
    <property type="term" value="F:3-chloroallyl aldehyde dehydrogenase activity"/>
    <property type="evidence" value="ECO:0007669"/>
    <property type="project" value="TreeGrafter"/>
</dbReference>
<dbReference type="SUPFAM" id="SSF53720">
    <property type="entry name" value="ALDH-like"/>
    <property type="match status" value="1"/>
</dbReference>
<dbReference type="PANTHER" id="PTHR43570:SF2">
    <property type="entry name" value="ALDEHYDE DEHYDROGENASE FAMILY 3 MEMBER B1"/>
    <property type="match status" value="1"/>
</dbReference>
<dbReference type="Pfam" id="PF00171">
    <property type="entry name" value="Aldedh"/>
    <property type="match status" value="1"/>
</dbReference>
<reference evidence="4" key="1">
    <citation type="submission" date="2025-08" db="UniProtKB">
        <authorList>
            <consortium name="Ensembl"/>
        </authorList>
    </citation>
    <scope>IDENTIFICATION</scope>
</reference>
<dbReference type="GO" id="GO:0004029">
    <property type="term" value="F:aldehyde dehydrogenase (NAD+) activity"/>
    <property type="evidence" value="ECO:0007669"/>
    <property type="project" value="TreeGrafter"/>
</dbReference>
<dbReference type="PANTHER" id="PTHR43570">
    <property type="entry name" value="ALDEHYDE DEHYDROGENASE"/>
    <property type="match status" value="1"/>
</dbReference>
<dbReference type="Proteomes" id="UP000694560">
    <property type="component" value="Unplaced"/>
</dbReference>
<evidence type="ECO:0000313" key="5">
    <source>
        <dbReference type="Proteomes" id="UP000694560"/>
    </source>
</evidence>
<sequence>RNPHAGLVSHLWASWLSGKTWPVEYHVAQLEALGHFLDVKKQDILEATELDLGKPPFEAKLSEIFLCKNELHETLNNLSRWMKDERWDSTNLPVPWPASAGVSPGVSSPDGLAVTLSLLQHPVCLPPGNCVIVKPSEVSKKTERLVAEALPVYLDKDCFAVVTGGMQETTRLLENKFDYIFFSGSPPVGQIVMTAAAKHLTATKVCLWSRKRGEEVRHHLGDPRICSEGSLEHTQEHPVSEMGDVCQVQVPIYLLCSLPVCEPGPGADRQRWLCWQ</sequence>
<dbReference type="InterPro" id="IPR016162">
    <property type="entry name" value="Ald_DH_N"/>
</dbReference>
<reference evidence="4" key="2">
    <citation type="submission" date="2025-09" db="UniProtKB">
        <authorList>
            <consortium name="Ensembl"/>
        </authorList>
    </citation>
    <scope>IDENTIFICATION</scope>
</reference>
<name>A0A8C5X2T3_9PASS</name>
<dbReference type="GO" id="GO:0005737">
    <property type="term" value="C:cytoplasm"/>
    <property type="evidence" value="ECO:0007669"/>
    <property type="project" value="TreeGrafter"/>
</dbReference>
<keyword evidence="5" id="KW-1185">Reference proteome</keyword>
<dbReference type="InterPro" id="IPR012394">
    <property type="entry name" value="Aldehyde_DH_NAD(P)"/>
</dbReference>
<comment type="similarity">
    <text evidence="1">Belongs to the aldehyde dehydrogenase family.</text>
</comment>
<dbReference type="InterPro" id="IPR015590">
    <property type="entry name" value="Aldehyde_DH_dom"/>
</dbReference>
<dbReference type="Gene3D" id="3.40.605.10">
    <property type="entry name" value="Aldehyde Dehydrogenase, Chain A, domain 1"/>
    <property type="match status" value="1"/>
</dbReference>
<keyword evidence="2" id="KW-0560">Oxidoreductase</keyword>
<proteinExistence type="inferred from homology"/>
<protein>
    <recommendedName>
        <fullName evidence="3">Aldehyde dehydrogenase domain-containing protein</fullName>
    </recommendedName>
</protein>